<organism evidence="3 4">
    <name type="scientific">Bradyrhizobium japonicum</name>
    <dbReference type="NCBI Taxonomy" id="375"/>
    <lineage>
        <taxon>Bacteria</taxon>
        <taxon>Pseudomonadati</taxon>
        <taxon>Pseudomonadota</taxon>
        <taxon>Alphaproteobacteria</taxon>
        <taxon>Hyphomicrobiales</taxon>
        <taxon>Nitrobacteraceae</taxon>
        <taxon>Bradyrhizobium</taxon>
    </lineage>
</organism>
<feature type="region of interest" description="Disordered" evidence="1">
    <location>
        <begin position="66"/>
        <end position="99"/>
    </location>
</feature>
<reference evidence="3 4" key="1">
    <citation type="submission" date="2014-09" db="EMBL/GenBank/DDBJ databases">
        <title>Draft genome of Bradyrhizobium japonicum Is-34.</title>
        <authorList>
            <person name="Tsurumaru H."/>
            <person name="Yamakawa T."/>
            <person name="Hashimoto S."/>
            <person name="Okizaki K."/>
            <person name="Kanesaki Y."/>
            <person name="Yoshikawa H."/>
            <person name="Yajima S."/>
        </authorList>
    </citation>
    <scope>NUCLEOTIDE SEQUENCE [LARGE SCALE GENOMIC DNA]</scope>
    <source>
        <strain evidence="3 4">Is-34</strain>
    </source>
</reference>
<protein>
    <submittedName>
        <fullName evidence="3">Uncharacterized protein</fullName>
    </submittedName>
</protein>
<feature type="compositionally biased region" description="Polar residues" evidence="1">
    <location>
        <begin position="66"/>
        <end position="83"/>
    </location>
</feature>
<accession>A0A0A3Z776</accession>
<proteinExistence type="predicted"/>
<evidence type="ECO:0000313" key="4">
    <source>
        <dbReference type="Proteomes" id="UP000030377"/>
    </source>
</evidence>
<evidence type="ECO:0000313" key="2">
    <source>
        <dbReference type="EMBL" id="APG09552.1"/>
    </source>
</evidence>
<dbReference type="Proteomes" id="UP000181962">
    <property type="component" value="Chromosome"/>
</dbReference>
<dbReference type="EMBL" id="JRPN01000001">
    <property type="protein sequence ID" value="KGT81748.1"/>
    <property type="molecule type" value="Genomic_DNA"/>
</dbReference>
<dbReference type="EMBL" id="CP017637">
    <property type="protein sequence ID" value="APG09552.1"/>
    <property type="molecule type" value="Genomic_DNA"/>
</dbReference>
<evidence type="ECO:0000313" key="5">
    <source>
        <dbReference type="Proteomes" id="UP000181962"/>
    </source>
</evidence>
<evidence type="ECO:0000313" key="3">
    <source>
        <dbReference type="EMBL" id="KGT81748.1"/>
    </source>
</evidence>
<sequence length="99" mass="11297">MRSRLPLTAKAQRMIKRRNRTKHTKTFEERLAEEAARFKEAAAQLPPGTQRELYLRRARQAETASHINEWLTSPGLQSPTALESLQAGRQAKRDRGASD</sequence>
<reference evidence="2 5" key="2">
    <citation type="submission" date="2016-11" db="EMBL/GenBank/DDBJ databases">
        <title>Complete Genome Sequence of Bradyrhizobium sp. strain J5, an isolated from soybean nodule in Hokkaido.</title>
        <authorList>
            <person name="Kanehara K."/>
        </authorList>
    </citation>
    <scope>NUCLEOTIDE SEQUENCE [LARGE SCALE GENOMIC DNA]</scope>
    <source>
        <strain evidence="2 5">J5</strain>
    </source>
</reference>
<evidence type="ECO:0000256" key="1">
    <source>
        <dbReference type="SAM" id="MobiDB-lite"/>
    </source>
</evidence>
<gene>
    <name evidence="2" type="ORF">BKD09_14505</name>
    <name evidence="3" type="ORF">MA20_03265</name>
</gene>
<dbReference type="Proteomes" id="UP000030377">
    <property type="component" value="Unassembled WGS sequence"/>
</dbReference>
<name>A0A0A3Z776_BRAJP</name>
<dbReference type="AlphaFoldDB" id="A0A0A3Z776"/>